<sequence length="131" mass="15040">MYLADLRIEFKSKCTLHKGRITKTEILVSNGDINLTVMHYHWTEWQDFKVPNDDFKTPFYLLQKSRASPTCTVVHCSGGVGRSGTLVAIEMCLMQLAAGRALDVFDMVACLRRKRAQSVQTKEQYLFIFRC</sequence>
<dbReference type="InterPro" id="IPR003595">
    <property type="entry name" value="Tyr_Pase_cat"/>
</dbReference>
<dbReference type="PRINTS" id="PR00700">
    <property type="entry name" value="PRTYPHPHTASE"/>
</dbReference>
<dbReference type="CDD" id="cd00047">
    <property type="entry name" value="PTPc"/>
    <property type="match status" value="1"/>
</dbReference>
<feature type="domain" description="Tyrosine specific protein phosphatases" evidence="2">
    <location>
        <begin position="53"/>
        <end position="126"/>
    </location>
</feature>
<gene>
    <name evidence="3" type="ORF">ASIM_LOCUS20233</name>
</gene>
<dbReference type="Gene3D" id="3.90.190.10">
    <property type="entry name" value="Protein tyrosine phosphatase superfamily"/>
    <property type="match status" value="1"/>
</dbReference>
<evidence type="ECO:0000313" key="4">
    <source>
        <dbReference type="Proteomes" id="UP000267096"/>
    </source>
</evidence>
<dbReference type="SMART" id="SM00404">
    <property type="entry name" value="PTPc_motif"/>
    <property type="match status" value="1"/>
</dbReference>
<protein>
    <submittedName>
        <fullName evidence="3">Uncharacterized protein</fullName>
    </submittedName>
</protein>
<dbReference type="PROSITE" id="PS50056">
    <property type="entry name" value="TYR_PHOSPHATASE_2"/>
    <property type="match status" value="1"/>
</dbReference>
<proteinExistence type="predicted"/>
<dbReference type="SUPFAM" id="SSF52799">
    <property type="entry name" value="(Phosphotyrosine protein) phosphatases II"/>
    <property type="match status" value="1"/>
</dbReference>
<dbReference type="InterPro" id="IPR000242">
    <property type="entry name" value="PTP_cat"/>
</dbReference>
<keyword evidence="4" id="KW-1185">Reference proteome</keyword>
<accession>A0A3P6SS51</accession>
<dbReference type="Proteomes" id="UP000267096">
    <property type="component" value="Unassembled WGS sequence"/>
</dbReference>
<dbReference type="GO" id="GO:0004725">
    <property type="term" value="F:protein tyrosine phosphatase activity"/>
    <property type="evidence" value="ECO:0007669"/>
    <property type="project" value="InterPro"/>
</dbReference>
<feature type="domain" description="Tyrosine-protein phosphatase" evidence="1">
    <location>
        <begin position="1"/>
        <end position="131"/>
    </location>
</feature>
<organism evidence="3 4">
    <name type="scientific">Anisakis simplex</name>
    <name type="common">Herring worm</name>
    <dbReference type="NCBI Taxonomy" id="6269"/>
    <lineage>
        <taxon>Eukaryota</taxon>
        <taxon>Metazoa</taxon>
        <taxon>Ecdysozoa</taxon>
        <taxon>Nematoda</taxon>
        <taxon>Chromadorea</taxon>
        <taxon>Rhabditida</taxon>
        <taxon>Spirurina</taxon>
        <taxon>Ascaridomorpha</taxon>
        <taxon>Ascaridoidea</taxon>
        <taxon>Anisakidae</taxon>
        <taxon>Anisakis</taxon>
        <taxon>Anisakis simplex complex</taxon>
    </lineage>
</organism>
<dbReference type="PANTHER" id="PTHR46163">
    <property type="entry name" value="TYROSINE-PROTEIN PHOSPHATASE-RELATED"/>
    <property type="match status" value="1"/>
</dbReference>
<dbReference type="InterPro" id="IPR029021">
    <property type="entry name" value="Prot-tyrosine_phosphatase-like"/>
</dbReference>
<dbReference type="InterPro" id="IPR000387">
    <property type="entry name" value="Tyr_Pase_dom"/>
</dbReference>
<dbReference type="EMBL" id="UYRR01039031">
    <property type="protein sequence ID" value="VDK75287.1"/>
    <property type="molecule type" value="Genomic_DNA"/>
</dbReference>
<dbReference type="SMART" id="SM00194">
    <property type="entry name" value="PTPc"/>
    <property type="match status" value="1"/>
</dbReference>
<dbReference type="InterPro" id="IPR052782">
    <property type="entry name" value="Oocyte-zygote_transition_reg"/>
</dbReference>
<evidence type="ECO:0000313" key="3">
    <source>
        <dbReference type="EMBL" id="VDK75287.1"/>
    </source>
</evidence>
<evidence type="ECO:0000259" key="2">
    <source>
        <dbReference type="PROSITE" id="PS50056"/>
    </source>
</evidence>
<dbReference type="InterPro" id="IPR016130">
    <property type="entry name" value="Tyr_Pase_AS"/>
</dbReference>
<dbReference type="AlphaFoldDB" id="A0A3P6SS51"/>
<dbReference type="OrthoDB" id="8609993at2759"/>
<dbReference type="Pfam" id="PF00102">
    <property type="entry name" value="Y_phosphatase"/>
    <property type="match status" value="1"/>
</dbReference>
<evidence type="ECO:0000259" key="1">
    <source>
        <dbReference type="PROSITE" id="PS50055"/>
    </source>
</evidence>
<dbReference type="PROSITE" id="PS00383">
    <property type="entry name" value="TYR_PHOSPHATASE_1"/>
    <property type="match status" value="1"/>
</dbReference>
<reference evidence="3 4" key="1">
    <citation type="submission" date="2018-11" db="EMBL/GenBank/DDBJ databases">
        <authorList>
            <consortium name="Pathogen Informatics"/>
        </authorList>
    </citation>
    <scope>NUCLEOTIDE SEQUENCE [LARGE SCALE GENOMIC DNA]</scope>
</reference>
<name>A0A3P6SS51_ANISI</name>
<dbReference type="PROSITE" id="PS50055">
    <property type="entry name" value="TYR_PHOSPHATASE_PTP"/>
    <property type="match status" value="1"/>
</dbReference>